<feature type="region of interest" description="Disordered" evidence="1">
    <location>
        <begin position="39"/>
        <end position="64"/>
    </location>
</feature>
<dbReference type="AlphaFoldDB" id="A0A9P7KHR9"/>
<evidence type="ECO:0000256" key="1">
    <source>
        <dbReference type="SAM" id="MobiDB-lite"/>
    </source>
</evidence>
<protein>
    <submittedName>
        <fullName evidence="2">Uncharacterized protein</fullName>
    </submittedName>
</protein>
<sequence>MPLLAPPAPAATATLAMGWHNPTAAEQKAVADQINALSDGQREMMNRREAAPGGPPRPLPRLQTAPWDPHVAQFAFSVDAGVQERRRRVWAPAGVPAGHDGAAIYQAYIRQEVS</sequence>
<name>A0A9P7KHR9_9AGAR</name>
<dbReference type="EMBL" id="JABCKI010001757">
    <property type="protein sequence ID" value="KAG5649050.1"/>
    <property type="molecule type" value="Genomic_DNA"/>
</dbReference>
<accession>A0A9P7KHR9</accession>
<organism evidence="2 3">
    <name type="scientific">Sphagnurus paluster</name>
    <dbReference type="NCBI Taxonomy" id="117069"/>
    <lineage>
        <taxon>Eukaryota</taxon>
        <taxon>Fungi</taxon>
        <taxon>Dikarya</taxon>
        <taxon>Basidiomycota</taxon>
        <taxon>Agaricomycotina</taxon>
        <taxon>Agaricomycetes</taxon>
        <taxon>Agaricomycetidae</taxon>
        <taxon>Agaricales</taxon>
        <taxon>Tricholomatineae</taxon>
        <taxon>Lyophyllaceae</taxon>
        <taxon>Sphagnurus</taxon>
    </lineage>
</organism>
<comment type="caution">
    <text evidence="2">The sequence shown here is derived from an EMBL/GenBank/DDBJ whole genome shotgun (WGS) entry which is preliminary data.</text>
</comment>
<keyword evidence="3" id="KW-1185">Reference proteome</keyword>
<gene>
    <name evidence="2" type="ORF">H0H81_006744</name>
</gene>
<reference evidence="2" key="2">
    <citation type="submission" date="2021-10" db="EMBL/GenBank/DDBJ databases">
        <title>Phylogenomics reveals ancestral predisposition of the termite-cultivated fungus Termitomyces towards a domesticated lifestyle.</title>
        <authorList>
            <person name="Auxier B."/>
            <person name="Grum-Grzhimaylo A."/>
            <person name="Cardenas M.E."/>
            <person name="Lodge J.D."/>
            <person name="Laessoe T."/>
            <person name="Pedersen O."/>
            <person name="Smith M.E."/>
            <person name="Kuyper T.W."/>
            <person name="Franco-Molano E.A."/>
            <person name="Baroni T.J."/>
            <person name="Aanen D.K."/>
        </authorList>
    </citation>
    <scope>NUCLEOTIDE SEQUENCE</scope>
    <source>
        <strain evidence="2">D49</strain>
    </source>
</reference>
<dbReference type="Proteomes" id="UP000717328">
    <property type="component" value="Unassembled WGS sequence"/>
</dbReference>
<evidence type="ECO:0000313" key="3">
    <source>
        <dbReference type="Proteomes" id="UP000717328"/>
    </source>
</evidence>
<feature type="compositionally biased region" description="Basic and acidic residues" evidence="1">
    <location>
        <begin position="40"/>
        <end position="50"/>
    </location>
</feature>
<evidence type="ECO:0000313" key="2">
    <source>
        <dbReference type="EMBL" id="KAG5649050.1"/>
    </source>
</evidence>
<feature type="non-terminal residue" evidence="2">
    <location>
        <position position="114"/>
    </location>
</feature>
<reference evidence="2" key="1">
    <citation type="submission" date="2021-02" db="EMBL/GenBank/DDBJ databases">
        <authorList>
            <person name="Nieuwenhuis M."/>
            <person name="Van De Peppel L.J.J."/>
        </authorList>
    </citation>
    <scope>NUCLEOTIDE SEQUENCE</scope>
    <source>
        <strain evidence="2">D49</strain>
    </source>
</reference>
<proteinExistence type="predicted"/>